<reference evidence="3 4" key="1">
    <citation type="journal article" date="2013" name="Genome Biol.">
        <title>Genomic analysis reveals key aspects of prokaryotic symbiosis in the phototrophic consortium "Chlorochromatium aggregatum".</title>
        <authorList>
            <person name="Liu Z."/>
            <person name="Muller J."/>
            <person name="Li T."/>
            <person name="Alvey R.M."/>
            <person name="Vogl K."/>
            <person name="Frigaard N.U."/>
            <person name="Rockwell N.C."/>
            <person name="Boyd E.S."/>
            <person name="Tomsho L.P."/>
            <person name="Schuster S.C."/>
            <person name="Henke P."/>
            <person name="Rohde M."/>
            <person name="Overmann J."/>
            <person name="Bryant D.A."/>
        </authorList>
    </citation>
    <scope>NUCLEOTIDE SEQUENCE [LARGE SCALE GENOMIC DNA]</scope>
    <source>
        <strain evidence="3">CR</strain>
    </source>
</reference>
<dbReference type="InterPro" id="IPR029030">
    <property type="entry name" value="Caspase-like_dom_sf"/>
</dbReference>
<evidence type="ECO:0000256" key="1">
    <source>
        <dbReference type="SAM" id="SignalP"/>
    </source>
</evidence>
<evidence type="ECO:0000259" key="2">
    <source>
        <dbReference type="Pfam" id="PF00656"/>
    </source>
</evidence>
<feature type="signal peptide" evidence="1">
    <location>
        <begin position="1"/>
        <end position="25"/>
    </location>
</feature>
<dbReference type="STRING" id="946483.Cenrod_0262"/>
<dbReference type="HOGENOM" id="CLU_378039_0_0_4"/>
<sequence>MNVHRFMRCCVLGIVVWAISMAASASPTPSRYRALLVGVSEYPLLQKRDLYGPKNDVAKMRELLASYGVPKGNITVLADGVEGSVSMPTRKDILASLKQLADSTLPGDYVILFMAGHGSQLPVPERSPFAIDEPDGLFEVFLPRDIARWEGDEQDGDAKQNQAIVDHEIRAHVDRIATAGAFVWAIFDSCHSATMVRGGDVRLRQVSPSDLGVPQSAITKAASRAASVSGSVQRQRSSSGSGRSVYFYAAQTDEQAPEMPFPRDVRERAKQGGVDYGLFSHTLQQALEGGAGMTYRQLAQQILTRYRAMGRGDAQATPLFSGSGLDEDVLGKPAVSYRQWQLDFEPPMSIPAGELAEVYEGAVFAILPSATAESTEALGYVQAIHTSATSAELAPVAFGQKPAFSESQLQVGKIARLVQSSVPFSLAVATDLTQCKIPCPFAEPLHKLATAPQQADAIRDVRWVDHADEAQVVLRAQGTRLWFLPQSVASLKVEDSVMPEKRYVYLDLGPKATAEGIRTKLVQNLRSVRKATNIARAAASLSNQSVNNSLEVKISRTKDRQELPINPNEAIPTFYPGDVIKVRMKNTGLKNLDVTALYVDSKFGITIMFPNPVGSSNRLQPGASFPFEFQITDSTLGMEQIVLVVVEAKEHSDRADFSFLQQDAVPSEIVRRGTAEQDRLILDQFIRGMGAPEYAVRSASPSPSLSATGMQAFWWKVESRP</sequence>
<keyword evidence="1" id="KW-0732">Signal</keyword>
<dbReference type="Proteomes" id="UP000017184">
    <property type="component" value="Chromosome"/>
</dbReference>
<dbReference type="GO" id="GO:0005737">
    <property type="term" value="C:cytoplasm"/>
    <property type="evidence" value="ECO:0007669"/>
    <property type="project" value="TreeGrafter"/>
</dbReference>
<dbReference type="eggNOG" id="COG4249">
    <property type="taxonomic scope" value="Bacteria"/>
</dbReference>
<accession>U5N803</accession>
<dbReference type="InterPro" id="IPR011600">
    <property type="entry name" value="Pept_C14_caspase"/>
</dbReference>
<feature type="chain" id="PRO_5004662842" description="Peptidase C14 caspase domain-containing protein" evidence="1">
    <location>
        <begin position="26"/>
        <end position="721"/>
    </location>
</feature>
<feature type="domain" description="Peptidase C14 caspase" evidence="2">
    <location>
        <begin position="33"/>
        <end position="301"/>
    </location>
</feature>
<dbReference type="OrthoDB" id="8765742at2"/>
<dbReference type="PANTHER" id="PTHR48104:SF30">
    <property type="entry name" value="METACASPASE-1"/>
    <property type="match status" value="1"/>
</dbReference>
<proteinExistence type="predicted"/>
<evidence type="ECO:0000313" key="4">
    <source>
        <dbReference type="Proteomes" id="UP000017184"/>
    </source>
</evidence>
<dbReference type="PANTHER" id="PTHR48104">
    <property type="entry name" value="METACASPASE-4"/>
    <property type="match status" value="1"/>
</dbReference>
<dbReference type="SUPFAM" id="SSF52129">
    <property type="entry name" value="Caspase-like"/>
    <property type="match status" value="1"/>
</dbReference>
<dbReference type="AlphaFoldDB" id="U5N803"/>
<dbReference type="RefSeq" id="WP_022771209.1">
    <property type="nucleotide sequence ID" value="NC_022576.1"/>
</dbReference>
<organism evidence="3 4">
    <name type="scientific">Candidatus Symbiobacter mobilis CR</name>
    <dbReference type="NCBI Taxonomy" id="946483"/>
    <lineage>
        <taxon>Bacteria</taxon>
        <taxon>Pseudomonadati</taxon>
        <taxon>Pseudomonadota</taxon>
        <taxon>Betaproteobacteria</taxon>
        <taxon>Burkholderiales</taxon>
        <taxon>Comamonadaceae</taxon>
    </lineage>
</organism>
<evidence type="ECO:0000313" key="3">
    <source>
        <dbReference type="EMBL" id="AGX86388.1"/>
    </source>
</evidence>
<dbReference type="Gene3D" id="3.40.50.1460">
    <property type="match status" value="1"/>
</dbReference>
<dbReference type="InterPro" id="IPR050452">
    <property type="entry name" value="Metacaspase"/>
</dbReference>
<dbReference type="GO" id="GO:0006508">
    <property type="term" value="P:proteolysis"/>
    <property type="evidence" value="ECO:0007669"/>
    <property type="project" value="InterPro"/>
</dbReference>
<dbReference type="KEGG" id="cbx:Cenrod_0262"/>
<protein>
    <recommendedName>
        <fullName evidence="2">Peptidase C14 caspase domain-containing protein</fullName>
    </recommendedName>
</protein>
<gene>
    <name evidence="3" type="ORF">Cenrod_0262</name>
</gene>
<dbReference type="Pfam" id="PF00656">
    <property type="entry name" value="Peptidase_C14"/>
    <property type="match status" value="1"/>
</dbReference>
<dbReference type="GO" id="GO:0004197">
    <property type="term" value="F:cysteine-type endopeptidase activity"/>
    <property type="evidence" value="ECO:0007669"/>
    <property type="project" value="InterPro"/>
</dbReference>
<keyword evidence="4" id="KW-1185">Reference proteome</keyword>
<dbReference type="EMBL" id="CP004885">
    <property type="protein sequence ID" value="AGX86388.1"/>
    <property type="molecule type" value="Genomic_DNA"/>
</dbReference>
<name>U5N803_9BURK</name>